<evidence type="ECO:0000256" key="1">
    <source>
        <dbReference type="SAM" id="MobiDB-lite"/>
    </source>
</evidence>
<dbReference type="GO" id="GO:0050193">
    <property type="term" value="F:phosphoketolase activity"/>
    <property type="evidence" value="ECO:0007669"/>
    <property type="project" value="UniProtKB-EC"/>
</dbReference>
<proteinExistence type="predicted"/>
<evidence type="ECO:0000259" key="2">
    <source>
        <dbReference type="Pfam" id="PF09364"/>
    </source>
</evidence>
<keyword evidence="3" id="KW-0456">Lyase</keyword>
<dbReference type="InterPro" id="IPR005593">
    <property type="entry name" value="Xul5P/Fru6P_PKetolase"/>
</dbReference>
<dbReference type="Pfam" id="PF09364">
    <property type="entry name" value="XFP_N"/>
    <property type="match status" value="1"/>
</dbReference>
<dbReference type="EC" id="4.1.2.22" evidence="3"/>
<dbReference type="PANTHER" id="PTHR31273">
    <property type="entry name" value="PHOSPHOKETOLASE-RELATED"/>
    <property type="match status" value="1"/>
</dbReference>
<feature type="domain" description="Xylulose 5-phosphate/Fructose 6-phosphate phosphoketolase N-terminal" evidence="2">
    <location>
        <begin position="31"/>
        <end position="94"/>
    </location>
</feature>
<dbReference type="EMBL" id="JBEPMM010000003">
    <property type="protein sequence ID" value="MET3692009.1"/>
    <property type="molecule type" value="Genomic_DNA"/>
</dbReference>
<accession>A0ABV2L2Y7</accession>
<gene>
    <name evidence="3" type="ORF">ABID43_001540</name>
</gene>
<evidence type="ECO:0000313" key="3">
    <source>
        <dbReference type="EMBL" id="MET3692009.1"/>
    </source>
</evidence>
<sequence length="101" mass="11062">MPVASDPRPAVVQDHGGRPFRLDVVPGPLGPTGLTAIDARWRAENDLSVGQIVLLDNPLLREPLSLGQMKPRPIGHWGTTPGLNFLSARFRRALRLQLIRG</sequence>
<dbReference type="Proteomes" id="UP001549145">
    <property type="component" value="Unassembled WGS sequence"/>
</dbReference>
<dbReference type="InterPro" id="IPR018970">
    <property type="entry name" value="Xul5P/Fru6P_PKetolase_N"/>
</dbReference>
<dbReference type="GO" id="GO:0047905">
    <property type="term" value="F:fructose-6-phosphate phosphoketolase activity"/>
    <property type="evidence" value="ECO:0007669"/>
    <property type="project" value="UniProtKB-EC"/>
</dbReference>
<comment type="caution">
    <text evidence="3">The sequence shown here is derived from an EMBL/GenBank/DDBJ whole genome shotgun (WGS) entry which is preliminary data.</text>
</comment>
<protein>
    <submittedName>
        <fullName evidence="3">Xylulose-5-phosphate/fructose-6-phosphate phosphoketolase</fullName>
        <ecNumber evidence="3">4.1.2.22</ecNumber>
        <ecNumber evidence="3">4.1.2.9</ecNumber>
    </submittedName>
</protein>
<evidence type="ECO:0000313" key="4">
    <source>
        <dbReference type="Proteomes" id="UP001549145"/>
    </source>
</evidence>
<feature type="region of interest" description="Disordered" evidence="1">
    <location>
        <begin position="1"/>
        <end position="24"/>
    </location>
</feature>
<reference evidence="3 4" key="1">
    <citation type="submission" date="2024-06" db="EMBL/GenBank/DDBJ databases">
        <title>Genomic Encyclopedia of Type Strains, Phase IV (KMG-IV): sequencing the most valuable type-strain genomes for metagenomic binning, comparative biology and taxonomic classification.</title>
        <authorList>
            <person name="Goeker M."/>
        </authorList>
    </citation>
    <scope>NUCLEOTIDE SEQUENCE [LARGE SCALE GENOMIC DNA]</scope>
    <source>
        <strain evidence="3 4">DSM 21331</strain>
    </source>
</reference>
<dbReference type="Gene3D" id="3.40.50.970">
    <property type="match status" value="1"/>
</dbReference>
<keyword evidence="4" id="KW-1185">Reference proteome</keyword>
<organism evidence="3 4">
    <name type="scientific">Methylobacterium goesingense</name>
    <dbReference type="NCBI Taxonomy" id="243690"/>
    <lineage>
        <taxon>Bacteria</taxon>
        <taxon>Pseudomonadati</taxon>
        <taxon>Pseudomonadota</taxon>
        <taxon>Alphaproteobacteria</taxon>
        <taxon>Hyphomicrobiales</taxon>
        <taxon>Methylobacteriaceae</taxon>
        <taxon>Methylobacterium</taxon>
    </lineage>
</organism>
<name>A0ABV2L2Y7_9HYPH</name>
<dbReference type="PANTHER" id="PTHR31273:SF0">
    <property type="entry name" value="PHOSPHOKETOLASE-RELATED"/>
    <property type="match status" value="1"/>
</dbReference>
<dbReference type="EC" id="4.1.2.9" evidence="3"/>